<keyword evidence="3" id="KW-0698">rRNA processing</keyword>
<accession>A0ABQ8MER9</accession>
<comment type="subcellular location">
    <subcellularLocation>
        <location evidence="1">Nucleus</location>
    </subcellularLocation>
</comment>
<feature type="compositionally biased region" description="Basic and acidic residues" evidence="5">
    <location>
        <begin position="527"/>
        <end position="542"/>
    </location>
</feature>
<feature type="compositionally biased region" description="Polar residues" evidence="5">
    <location>
        <begin position="497"/>
        <end position="519"/>
    </location>
</feature>
<feature type="region of interest" description="Disordered" evidence="5">
    <location>
        <begin position="299"/>
        <end position="656"/>
    </location>
</feature>
<evidence type="ECO:0000256" key="4">
    <source>
        <dbReference type="ARBA" id="ARBA00023242"/>
    </source>
</evidence>
<feature type="region of interest" description="Disordered" evidence="5">
    <location>
        <begin position="719"/>
        <end position="743"/>
    </location>
</feature>
<protein>
    <recommendedName>
        <fullName evidence="8">Ribosomal RNA processing 1-like protein</fullName>
    </recommendedName>
</protein>
<evidence type="ECO:0000313" key="7">
    <source>
        <dbReference type="Proteomes" id="UP000830375"/>
    </source>
</evidence>
<dbReference type="EMBL" id="JACTAM010000009">
    <property type="protein sequence ID" value="KAI2661051.1"/>
    <property type="molecule type" value="Genomic_DNA"/>
</dbReference>
<feature type="compositionally biased region" description="Acidic residues" evidence="5">
    <location>
        <begin position="378"/>
        <end position="387"/>
    </location>
</feature>
<organism evidence="6 7">
    <name type="scientific">Labeo rohita</name>
    <name type="common">Indian major carp</name>
    <name type="synonym">Cyprinus rohita</name>
    <dbReference type="NCBI Taxonomy" id="84645"/>
    <lineage>
        <taxon>Eukaryota</taxon>
        <taxon>Metazoa</taxon>
        <taxon>Chordata</taxon>
        <taxon>Craniata</taxon>
        <taxon>Vertebrata</taxon>
        <taxon>Euteleostomi</taxon>
        <taxon>Actinopterygii</taxon>
        <taxon>Neopterygii</taxon>
        <taxon>Teleostei</taxon>
        <taxon>Ostariophysi</taxon>
        <taxon>Cypriniformes</taxon>
        <taxon>Cyprinidae</taxon>
        <taxon>Labeoninae</taxon>
        <taxon>Labeonini</taxon>
        <taxon>Labeo</taxon>
    </lineage>
</organism>
<evidence type="ECO:0008006" key="8">
    <source>
        <dbReference type="Google" id="ProtNLM"/>
    </source>
</evidence>
<feature type="compositionally biased region" description="Acidic residues" evidence="5">
    <location>
        <begin position="299"/>
        <end position="312"/>
    </location>
</feature>
<feature type="compositionally biased region" description="Basic residues" evidence="5">
    <location>
        <begin position="356"/>
        <end position="368"/>
    </location>
</feature>
<name>A0ABQ8MER9_LABRO</name>
<evidence type="ECO:0000256" key="3">
    <source>
        <dbReference type="ARBA" id="ARBA00022552"/>
    </source>
</evidence>
<comment type="similarity">
    <text evidence="2">Belongs to the RRP1 family.</text>
</comment>
<evidence type="ECO:0000256" key="1">
    <source>
        <dbReference type="ARBA" id="ARBA00004123"/>
    </source>
</evidence>
<gene>
    <name evidence="6" type="ORF">H4Q32_030075</name>
</gene>
<dbReference type="Proteomes" id="UP000830375">
    <property type="component" value="Unassembled WGS sequence"/>
</dbReference>
<dbReference type="Pfam" id="PF05997">
    <property type="entry name" value="Nop52"/>
    <property type="match status" value="1"/>
</dbReference>
<keyword evidence="7" id="KW-1185">Reference proteome</keyword>
<comment type="caution">
    <text evidence="6">The sequence shown here is derived from an EMBL/GenBank/DDBJ whole genome shotgun (WGS) entry which is preliminary data.</text>
</comment>
<dbReference type="InterPro" id="IPR010301">
    <property type="entry name" value="RRP1"/>
</dbReference>
<evidence type="ECO:0000256" key="5">
    <source>
        <dbReference type="SAM" id="MobiDB-lite"/>
    </source>
</evidence>
<dbReference type="PANTHER" id="PTHR13026:SF0">
    <property type="entry name" value="RIBOSOMAL RNA PROCESSING 1B"/>
    <property type="match status" value="1"/>
</dbReference>
<keyword evidence="4" id="KW-0539">Nucleus</keyword>
<feature type="compositionally biased region" description="Basic residues" evidence="5">
    <location>
        <begin position="555"/>
        <end position="567"/>
    </location>
</feature>
<feature type="compositionally biased region" description="Basic residues" evidence="5">
    <location>
        <begin position="473"/>
        <end position="483"/>
    </location>
</feature>
<feature type="compositionally biased region" description="Basic residues" evidence="5">
    <location>
        <begin position="316"/>
        <end position="327"/>
    </location>
</feature>
<feature type="compositionally biased region" description="Basic residues" evidence="5">
    <location>
        <begin position="429"/>
        <end position="441"/>
    </location>
</feature>
<sequence>MAPVQEAEIIFAQKLASNEKPIRSKALVKLRKYISARSARAEGGFSEEELLKIWKGLFYCQWMQDKPLLQEELSTKISRLLHSFRTVDSQFLYFKTFLQTMKREWNGIDILRMDKFYQLVRFVFREVFEMLKRQEWESSLVSEFLQLISAQLLQSSSAAPTGFVLHILDLYMNELALVGSAELTADQNQTFIEPFFKTMAKTKDRVLLKAIGSNIFNTIVDQVPYAIEDLKREIRQNAGEELDSCEESENNQDNEEKTQADRLFALASNSKIQSFNRSKIYKFVKIFRDLSEGVFPQDEVENVSSDDTDDDEDQKRKRKRRKRQKNKERKESSSLDKSNGQSESAAASDDTDISKEKKKSKKKRKNKSLKSVDGQTDPSEETQDADVEGAATDLTEKMESNAELSEGDSERTHVNSSTEPADKQPKAFKLLKRKRRKKTVSRKTSEDTSEGANDSSEMEISVESAEIVTSVPLKKKQKLKKKAKEIGEGETGRESELTSACLTSCISATTPVDVSTATPSKKRLKKPSSDKMTEAEVKEQCDSQKTVDTSDSSKASRKTTMKKKKKQKDVVPEPDANGEVDDLQTETGQRPAGRMGMKKSKQKSAAEQITPARKRRVKEEEVKPSQVNGHTDETSVKRPKIISEEPSVTKNKKAKEFVLRQKKAPAPIFCKAAGMSTRMASKKVLPASKSEMKKVTFGLKNNKTMEFRKMDQSSLVSPVSQSRVAFDPKRTPKSGVLKSPSSSPAVTKRAMAADFF</sequence>
<reference evidence="6 7" key="1">
    <citation type="submission" date="2022-01" db="EMBL/GenBank/DDBJ databases">
        <title>A high-quality chromosome-level genome assembly of rohu carp, Labeo rohita.</title>
        <authorList>
            <person name="Arick M.A. II"/>
            <person name="Hsu C.-Y."/>
            <person name="Magbanua Z."/>
            <person name="Pechanova O."/>
            <person name="Grover C."/>
            <person name="Miller E."/>
            <person name="Thrash A."/>
            <person name="Ezzel L."/>
            <person name="Alam S."/>
            <person name="Benzie J."/>
            <person name="Hamilton M."/>
            <person name="Karsi A."/>
            <person name="Lawrence M.L."/>
            <person name="Peterson D.G."/>
        </authorList>
    </citation>
    <scope>NUCLEOTIDE SEQUENCE [LARGE SCALE GENOMIC DNA]</scope>
    <source>
        <strain evidence="7">BAU-BD-2019</strain>
        <tissue evidence="6">Blood</tissue>
    </source>
</reference>
<feature type="compositionally biased region" description="Polar residues" evidence="5">
    <location>
        <begin position="335"/>
        <end position="345"/>
    </location>
</feature>
<evidence type="ECO:0000256" key="2">
    <source>
        <dbReference type="ARBA" id="ARBA00006374"/>
    </source>
</evidence>
<feature type="compositionally biased region" description="Basic and acidic residues" evidence="5">
    <location>
        <begin position="484"/>
        <end position="496"/>
    </location>
</feature>
<evidence type="ECO:0000313" key="6">
    <source>
        <dbReference type="EMBL" id="KAI2661051.1"/>
    </source>
</evidence>
<dbReference type="PANTHER" id="PTHR13026">
    <property type="entry name" value="NNP-1 PROTEIN NOVEL NUCLEAR PROTEIN 1 NOP52"/>
    <property type="match status" value="1"/>
</dbReference>
<proteinExistence type="inferred from homology"/>